<keyword evidence="2" id="KW-1185">Reference proteome</keyword>
<name>A0A9P3GZ28_9APHY</name>
<proteinExistence type="predicted"/>
<protein>
    <submittedName>
        <fullName evidence="1">Uncharacterized protein</fullName>
    </submittedName>
</protein>
<evidence type="ECO:0000313" key="2">
    <source>
        <dbReference type="Proteomes" id="UP000703269"/>
    </source>
</evidence>
<dbReference type="Proteomes" id="UP000703269">
    <property type="component" value="Unassembled WGS sequence"/>
</dbReference>
<reference evidence="1 2" key="1">
    <citation type="submission" date="2021-08" db="EMBL/GenBank/DDBJ databases">
        <title>Draft Genome Sequence of Phanerochaete sordida strain YK-624.</title>
        <authorList>
            <person name="Mori T."/>
            <person name="Dohra H."/>
            <person name="Suzuki T."/>
            <person name="Kawagishi H."/>
            <person name="Hirai H."/>
        </authorList>
    </citation>
    <scope>NUCLEOTIDE SEQUENCE [LARGE SCALE GENOMIC DNA]</scope>
    <source>
        <strain evidence="1 2">YK-624</strain>
    </source>
</reference>
<comment type="caution">
    <text evidence="1">The sequence shown here is derived from an EMBL/GenBank/DDBJ whole genome shotgun (WGS) entry which is preliminary data.</text>
</comment>
<dbReference type="AlphaFoldDB" id="A0A9P3GZ28"/>
<accession>A0A9P3GZ28</accession>
<gene>
    <name evidence="1" type="ORF">PsYK624_172250</name>
</gene>
<organism evidence="1 2">
    <name type="scientific">Phanerochaete sordida</name>
    <dbReference type="NCBI Taxonomy" id="48140"/>
    <lineage>
        <taxon>Eukaryota</taxon>
        <taxon>Fungi</taxon>
        <taxon>Dikarya</taxon>
        <taxon>Basidiomycota</taxon>
        <taxon>Agaricomycotina</taxon>
        <taxon>Agaricomycetes</taxon>
        <taxon>Polyporales</taxon>
        <taxon>Phanerochaetaceae</taxon>
        <taxon>Phanerochaete</taxon>
    </lineage>
</organism>
<sequence length="113" mass="12395">MLGRREIRPPWLLARRSETGPRRHLSLRLNRRRERSPRAIGIMTSHGRRRFIGAAHSMSLPVPSCLIAAGCHHDQCQVDLNILVSHGTPDSSAAGFLAAEARTAATTANAKLI</sequence>
<evidence type="ECO:0000313" key="1">
    <source>
        <dbReference type="EMBL" id="GJF00921.1"/>
    </source>
</evidence>
<dbReference type="EMBL" id="BPQB01000242">
    <property type="protein sequence ID" value="GJF00921.1"/>
    <property type="molecule type" value="Genomic_DNA"/>
</dbReference>